<evidence type="ECO:0000313" key="12">
    <source>
        <dbReference type="Proteomes" id="UP000185904"/>
    </source>
</evidence>
<evidence type="ECO:0000256" key="2">
    <source>
        <dbReference type="ARBA" id="ARBA00022723"/>
    </source>
</evidence>
<dbReference type="Pfam" id="PF25026">
    <property type="entry name" value="Asd-4"/>
    <property type="match status" value="1"/>
</dbReference>
<gene>
    <name evidence="11" type="ORF">AYO20_06628</name>
</gene>
<feature type="domain" description="GATA-type" evidence="10">
    <location>
        <begin position="240"/>
        <end position="287"/>
    </location>
</feature>
<comment type="subcellular location">
    <subcellularLocation>
        <location evidence="1">Nucleus</location>
    </subcellularLocation>
</comment>
<dbReference type="PANTHER" id="PTHR10071">
    <property type="entry name" value="TRANSCRIPTION FACTOR GATA FAMILY MEMBER"/>
    <property type="match status" value="1"/>
</dbReference>
<sequence length="486" mass="53081">MGPPPLTLRFSDETTVWSQTPLITASAVAPPLFRASVLDPIYRQPSTPLSDPRLEEYGSLRRDPQRSSSPLPPPAVHGKDISRPSSTNLPYTGSHFFNQPQFHARSVSFNLGRDYHSEPRPALPGLSALTSLAAAAPPPPPTVRSFSGSSYGSQLSYSGTMAPVPTPGIAGNAPPEARIDAKAALWLAPVFLSVGHGVKLRFLIVIETCDSWDSITTQNIMAASISSGADQNAPFTQPVCQNCQTSTTPLWRRDEAGSVLCNACGLFLKLHGRPRPISLKTDVIKSRNRVKTSSQGPKKKFDQNGNQPPQTDSPNGINPHRRVSQMAASVASDRSHSPISRTGTPAGHHDPNIAPQHVFDGISATGDSHYNHHNNGSPTDQSLNPHAAQPSPSAASMHNSQNAESSMSYEQLAALNTRLRTRVSELEVINMVYHDNEQNLCRERDRAIQEREEWKHKAEELQRRLQEINDQGHIAKKPRLSQEPKE</sequence>
<dbReference type="OrthoDB" id="515401at2759"/>
<keyword evidence="3 8" id="KW-0863">Zinc-finger</keyword>
<feature type="region of interest" description="Disordered" evidence="9">
    <location>
        <begin position="44"/>
        <end position="89"/>
    </location>
</feature>
<dbReference type="GeneID" id="34590042"/>
<evidence type="ECO:0000256" key="6">
    <source>
        <dbReference type="ARBA" id="ARBA00023163"/>
    </source>
</evidence>
<feature type="compositionally biased region" description="Polar residues" evidence="9">
    <location>
        <begin position="303"/>
        <end position="316"/>
    </location>
</feature>
<dbReference type="Gene3D" id="3.30.50.10">
    <property type="entry name" value="Erythroid Transcription Factor GATA-1, subunit A"/>
    <property type="match status" value="1"/>
</dbReference>
<keyword evidence="7" id="KW-0539">Nucleus</keyword>
<organism evidence="11 12">
    <name type="scientific">Fonsecaea nubica</name>
    <dbReference type="NCBI Taxonomy" id="856822"/>
    <lineage>
        <taxon>Eukaryota</taxon>
        <taxon>Fungi</taxon>
        <taxon>Dikarya</taxon>
        <taxon>Ascomycota</taxon>
        <taxon>Pezizomycotina</taxon>
        <taxon>Eurotiomycetes</taxon>
        <taxon>Chaetothyriomycetidae</taxon>
        <taxon>Chaetothyriales</taxon>
        <taxon>Herpotrichiellaceae</taxon>
        <taxon>Fonsecaea</taxon>
    </lineage>
</organism>
<keyword evidence="4" id="KW-0862">Zinc</keyword>
<dbReference type="GO" id="GO:0000978">
    <property type="term" value="F:RNA polymerase II cis-regulatory region sequence-specific DNA binding"/>
    <property type="evidence" value="ECO:0007669"/>
    <property type="project" value="TreeGrafter"/>
</dbReference>
<evidence type="ECO:0000256" key="8">
    <source>
        <dbReference type="PROSITE-ProRule" id="PRU00094"/>
    </source>
</evidence>
<dbReference type="SMART" id="SM00401">
    <property type="entry name" value="ZnF_GATA"/>
    <property type="match status" value="1"/>
</dbReference>
<evidence type="ECO:0000313" key="11">
    <source>
        <dbReference type="EMBL" id="OAL34173.1"/>
    </source>
</evidence>
<dbReference type="Proteomes" id="UP000185904">
    <property type="component" value="Unassembled WGS sequence"/>
</dbReference>
<dbReference type="CDD" id="cd00202">
    <property type="entry name" value="ZnF_GATA"/>
    <property type="match status" value="1"/>
</dbReference>
<evidence type="ECO:0000256" key="1">
    <source>
        <dbReference type="ARBA" id="ARBA00004123"/>
    </source>
</evidence>
<reference evidence="11 12" key="1">
    <citation type="submission" date="2016-03" db="EMBL/GenBank/DDBJ databases">
        <title>The draft genome sequence of Fonsecaea nubica causative agent of cutaneous subcutaneous infection in human host.</title>
        <authorList>
            <person name="Costa F."/>
            <person name="Sybren D.H."/>
            <person name="Raittz R.T."/>
            <person name="Weiss V.A."/>
            <person name="Leao A.C."/>
            <person name="Gomes R."/>
            <person name="De Souza E.M."/>
            <person name="Pedrosa F.O."/>
            <person name="Steffens M.B."/>
            <person name="Bombassaro A."/>
            <person name="Tadra-Sfeir M.Z."/>
            <person name="Moreno L.F."/>
            <person name="Najafzadeh M.J."/>
            <person name="Felipe M.S."/>
            <person name="Teixeira M."/>
            <person name="Sun J."/>
            <person name="Xi L."/>
            <person name="Castro M.A."/>
            <person name="Vicente V.A."/>
        </authorList>
    </citation>
    <scope>NUCLEOTIDE SEQUENCE [LARGE SCALE GENOMIC DNA]</scope>
    <source>
        <strain evidence="11 12">CBS 269.64</strain>
    </source>
</reference>
<feature type="region of interest" description="Disordered" evidence="9">
    <location>
        <begin position="464"/>
        <end position="486"/>
    </location>
</feature>
<dbReference type="GO" id="GO:0000122">
    <property type="term" value="P:negative regulation of transcription by RNA polymerase II"/>
    <property type="evidence" value="ECO:0007669"/>
    <property type="project" value="TreeGrafter"/>
</dbReference>
<dbReference type="FunFam" id="3.30.50.10:FF:000007">
    <property type="entry name" value="Nitrogen regulatory AreA, N-terminal"/>
    <property type="match status" value="1"/>
</dbReference>
<accession>A0A178CYJ3</accession>
<dbReference type="PROSITE" id="PS00344">
    <property type="entry name" value="GATA_ZN_FINGER_1"/>
    <property type="match status" value="1"/>
</dbReference>
<keyword evidence="6" id="KW-0804">Transcription</keyword>
<dbReference type="InterPro" id="IPR056998">
    <property type="entry name" value="Asd-4/GZF3_helical"/>
</dbReference>
<feature type="compositionally biased region" description="Low complexity" evidence="9">
    <location>
        <begin position="385"/>
        <end position="396"/>
    </location>
</feature>
<protein>
    <submittedName>
        <fullName evidence="11">Protein GZF3</fullName>
    </submittedName>
</protein>
<dbReference type="PRINTS" id="PR00619">
    <property type="entry name" value="GATAZNFINGER"/>
</dbReference>
<dbReference type="InterPro" id="IPR000679">
    <property type="entry name" value="Znf_GATA"/>
</dbReference>
<keyword evidence="12" id="KW-1185">Reference proteome</keyword>
<keyword evidence="5" id="KW-0805">Transcription regulation</keyword>
<dbReference type="GO" id="GO:0000981">
    <property type="term" value="F:DNA-binding transcription factor activity, RNA polymerase II-specific"/>
    <property type="evidence" value="ECO:0007669"/>
    <property type="project" value="TreeGrafter"/>
</dbReference>
<dbReference type="AlphaFoldDB" id="A0A178CYJ3"/>
<dbReference type="InterPro" id="IPR013088">
    <property type="entry name" value="Znf_NHR/GATA"/>
</dbReference>
<dbReference type="GO" id="GO:0008270">
    <property type="term" value="F:zinc ion binding"/>
    <property type="evidence" value="ECO:0007669"/>
    <property type="project" value="UniProtKB-KW"/>
</dbReference>
<evidence type="ECO:0000256" key="5">
    <source>
        <dbReference type="ARBA" id="ARBA00023015"/>
    </source>
</evidence>
<dbReference type="PROSITE" id="PS50114">
    <property type="entry name" value="GATA_ZN_FINGER_2"/>
    <property type="match status" value="1"/>
</dbReference>
<dbReference type="InterPro" id="IPR039355">
    <property type="entry name" value="Transcription_factor_GATA"/>
</dbReference>
<dbReference type="EMBL" id="LVCJ01000042">
    <property type="protein sequence ID" value="OAL34173.1"/>
    <property type="molecule type" value="Genomic_DNA"/>
</dbReference>
<evidence type="ECO:0000256" key="9">
    <source>
        <dbReference type="SAM" id="MobiDB-lite"/>
    </source>
</evidence>
<dbReference type="GO" id="GO:0005634">
    <property type="term" value="C:nucleus"/>
    <property type="evidence" value="ECO:0007669"/>
    <property type="project" value="UniProtKB-SubCell"/>
</dbReference>
<feature type="region of interest" description="Disordered" evidence="9">
    <location>
        <begin position="280"/>
        <end position="408"/>
    </location>
</feature>
<evidence type="ECO:0000256" key="3">
    <source>
        <dbReference type="ARBA" id="ARBA00022771"/>
    </source>
</evidence>
<comment type="caution">
    <text evidence="11">The sequence shown here is derived from an EMBL/GenBank/DDBJ whole genome shotgun (WGS) entry which is preliminary data.</text>
</comment>
<keyword evidence="2" id="KW-0479">Metal-binding</keyword>
<feature type="compositionally biased region" description="Polar residues" evidence="9">
    <location>
        <begin position="397"/>
        <end position="408"/>
    </location>
</feature>
<dbReference type="SUPFAM" id="SSF57716">
    <property type="entry name" value="Glucocorticoid receptor-like (DNA-binding domain)"/>
    <property type="match status" value="1"/>
</dbReference>
<feature type="compositionally biased region" description="Basic and acidic residues" evidence="9">
    <location>
        <begin position="52"/>
        <end position="65"/>
    </location>
</feature>
<dbReference type="PANTHER" id="PTHR10071:SF338">
    <property type="entry name" value="GATA-TYPE DOMAIN-CONTAINING PROTEIN"/>
    <property type="match status" value="1"/>
</dbReference>
<evidence type="ECO:0000259" key="10">
    <source>
        <dbReference type="PROSITE" id="PS50114"/>
    </source>
</evidence>
<dbReference type="RefSeq" id="XP_022499185.1">
    <property type="nucleotide sequence ID" value="XM_022644917.1"/>
</dbReference>
<feature type="compositionally biased region" description="Polar residues" evidence="9">
    <location>
        <begin position="365"/>
        <end position="384"/>
    </location>
</feature>
<evidence type="ECO:0000256" key="7">
    <source>
        <dbReference type="ARBA" id="ARBA00023242"/>
    </source>
</evidence>
<proteinExistence type="predicted"/>
<evidence type="ECO:0000256" key="4">
    <source>
        <dbReference type="ARBA" id="ARBA00022833"/>
    </source>
</evidence>
<dbReference type="GO" id="GO:0045944">
    <property type="term" value="P:positive regulation of transcription by RNA polymerase II"/>
    <property type="evidence" value="ECO:0007669"/>
    <property type="project" value="TreeGrafter"/>
</dbReference>
<name>A0A178CYJ3_9EURO</name>
<dbReference type="Pfam" id="PF00320">
    <property type="entry name" value="GATA"/>
    <property type="match status" value="1"/>
</dbReference>